<feature type="compositionally biased region" description="Basic and acidic residues" evidence="1">
    <location>
        <begin position="514"/>
        <end position="533"/>
    </location>
</feature>
<dbReference type="Proteomes" id="UP001209854">
    <property type="component" value="Unassembled WGS sequence"/>
</dbReference>
<evidence type="ECO:0000313" key="3">
    <source>
        <dbReference type="Proteomes" id="UP001209854"/>
    </source>
</evidence>
<feature type="compositionally biased region" description="Basic and acidic residues" evidence="1">
    <location>
        <begin position="594"/>
        <end position="605"/>
    </location>
</feature>
<dbReference type="RefSeq" id="WP_262563579.1">
    <property type="nucleotide sequence ID" value="NZ_JAPFCC010000001.1"/>
</dbReference>
<protein>
    <submittedName>
        <fullName evidence="2">Uncharacterized protein</fullName>
    </submittedName>
</protein>
<evidence type="ECO:0000256" key="1">
    <source>
        <dbReference type="SAM" id="MobiDB-lite"/>
    </source>
</evidence>
<comment type="caution">
    <text evidence="2">The sequence shown here is derived from an EMBL/GenBank/DDBJ whole genome shotgun (WGS) entry which is preliminary data.</text>
</comment>
<feature type="region of interest" description="Disordered" evidence="1">
    <location>
        <begin position="471"/>
        <end position="556"/>
    </location>
</feature>
<proteinExistence type="predicted"/>
<keyword evidence="3" id="KW-1185">Reference proteome</keyword>
<feature type="region of interest" description="Disordered" evidence="1">
    <location>
        <begin position="594"/>
        <end position="625"/>
    </location>
</feature>
<evidence type="ECO:0000313" key="2">
    <source>
        <dbReference type="EMBL" id="MCW7553839.1"/>
    </source>
</evidence>
<sequence>MVGLLAGLSVSIEAQSLLDKAMLLNTPDVFAGIKKTAGLTVPVVSDKETARKAPRIVIGDISLHDGIRARSITLYGSSDPYDFSDPLPGLDQALAGCDGNQAKGWVSYSAVTITCLQGGVEISQTIDLPPSTYKVSSLAKQSKSIESKMLIAKNRETARLVVDGPMLTATTKILSNIQYGSPFANNSYAIDGVRHAKNDYGKDELIVDLRLVDEGDLSQPPTDGIGSSKKCIFPGKCGSGRKSSDSGGDENQEEGEGSQSLGGNGGDGRDPGKNNGTNKPKMVNILSIAVNLEQLIEALQELVKYATNEQSIMLSDLTLDLIMLVYKSDDIKKTADPDQGEQEGLPDLMADMFQRSGTVLQNEQGDSAITARNVLTEILSRLGSGEPINNVMQALRDQGYLDKLRTASSESASHQVIEGNEAPASHQEDEGNEAPAGAVANSAENSAETSNSVARLINRMMLTFMEINFPENSETAPDDQATPEYQANSEEPPVEAPDGSQANTGAEAPAAGSEAKKESETHAAGGEAKKESETPATGGEASNKAEAPEGSQANNGIQTSNIDALEQAELLMFKLQHPKFCNALRLIVEAYEESQARRKTEKTTDETTGDNTAPEGKKGDLAKRGQNQKIIWGAIT</sequence>
<feature type="compositionally biased region" description="Low complexity" evidence="1">
    <location>
        <begin position="436"/>
        <end position="450"/>
    </location>
</feature>
<feature type="compositionally biased region" description="Acidic residues" evidence="1">
    <location>
        <begin position="247"/>
        <end position="256"/>
    </location>
</feature>
<reference evidence="2 3" key="1">
    <citation type="submission" date="2022-10" db="EMBL/GenBank/DDBJ databases">
        <title>High-quality genome sequences of two octocoral-associated bacteria, Endozoicomonas euniceicola EF212 and Endozoicomonas gorgoniicola PS125.</title>
        <authorList>
            <person name="Chiou Y.-J."/>
            <person name="Chen Y.-H."/>
        </authorList>
    </citation>
    <scope>NUCLEOTIDE SEQUENCE [LARGE SCALE GENOMIC DNA]</scope>
    <source>
        <strain evidence="2 3">PS125</strain>
    </source>
</reference>
<organism evidence="2 3">
    <name type="scientific">Endozoicomonas gorgoniicola</name>
    <dbReference type="NCBI Taxonomy" id="1234144"/>
    <lineage>
        <taxon>Bacteria</taxon>
        <taxon>Pseudomonadati</taxon>
        <taxon>Pseudomonadota</taxon>
        <taxon>Gammaproteobacteria</taxon>
        <taxon>Oceanospirillales</taxon>
        <taxon>Endozoicomonadaceae</taxon>
        <taxon>Endozoicomonas</taxon>
    </lineage>
</organism>
<dbReference type="EMBL" id="JAPFCC010000001">
    <property type="protein sequence ID" value="MCW7553839.1"/>
    <property type="molecule type" value="Genomic_DNA"/>
</dbReference>
<feature type="region of interest" description="Disordered" evidence="1">
    <location>
        <begin position="236"/>
        <end position="279"/>
    </location>
</feature>
<accession>A0ABT3MWT3</accession>
<feature type="region of interest" description="Disordered" evidence="1">
    <location>
        <begin position="406"/>
        <end position="450"/>
    </location>
</feature>
<gene>
    <name evidence="2" type="ORF">NX722_14635</name>
</gene>
<name>A0ABT3MWT3_9GAMM</name>